<sequence length="138" mass="15724">MNKSRSQQHKSHWFNYAIVFLLGIILAILLFIVFFNNDPEPRNETMESQKSSDTTVFSQQPSTEEPASDQLKDEYPYGVDVTNNQNMTFRPRGNDVGSLHSGISILITPMDDAYSVRLAHSYHDADTDFNDVSDYKAK</sequence>
<name>R2V7A9_9ENTE</name>
<accession>R2V7A9</accession>
<evidence type="ECO:0000313" key="4">
    <source>
        <dbReference type="EMBL" id="EOW81095.1"/>
    </source>
</evidence>
<dbReference type="PATRIC" id="fig|1158614.3.peg.3561"/>
<dbReference type="RefSeq" id="WP_010781926.1">
    <property type="nucleotide sequence ID" value="NZ_ASWH01000001.1"/>
</dbReference>
<reference evidence="3 5" key="1">
    <citation type="submission" date="2013-02" db="EMBL/GenBank/DDBJ databases">
        <title>The Genome Sequence of Enterococcus gilvus ATCC BAA-350.</title>
        <authorList>
            <consortium name="The Broad Institute Genome Sequencing Platform"/>
            <consortium name="The Broad Institute Genome Sequencing Center for Infectious Disease"/>
            <person name="Earl A.M."/>
            <person name="Gilmore M.S."/>
            <person name="Lebreton F."/>
            <person name="Walker B."/>
            <person name="Young S.K."/>
            <person name="Zeng Q."/>
            <person name="Gargeya S."/>
            <person name="Fitzgerald M."/>
            <person name="Haas B."/>
            <person name="Abouelleil A."/>
            <person name="Alvarado L."/>
            <person name="Arachchi H.M."/>
            <person name="Berlin A.M."/>
            <person name="Chapman S.B."/>
            <person name="Dewar J."/>
            <person name="Goldberg J."/>
            <person name="Griggs A."/>
            <person name="Gujja S."/>
            <person name="Hansen M."/>
            <person name="Howarth C."/>
            <person name="Imamovic A."/>
            <person name="Larimer J."/>
            <person name="McCowan C."/>
            <person name="Murphy C."/>
            <person name="Neiman D."/>
            <person name="Pearson M."/>
            <person name="Priest M."/>
            <person name="Roberts A."/>
            <person name="Saif S."/>
            <person name="Shea T."/>
            <person name="Sisk P."/>
            <person name="Sykes S."/>
            <person name="Wortman J."/>
            <person name="Nusbaum C."/>
            <person name="Birren B."/>
        </authorList>
    </citation>
    <scope>NUCLEOTIDE SEQUENCE [LARGE SCALE GENOMIC DNA]</scope>
    <source>
        <strain evidence="3 5">ATCC BAA-350</strain>
    </source>
</reference>
<keyword evidence="2" id="KW-0472">Membrane</keyword>
<dbReference type="AlphaFoldDB" id="R2V7A9"/>
<organism evidence="3 5">
    <name type="scientific">Enterococcus gilvus ATCC BAA-350</name>
    <dbReference type="NCBI Taxonomy" id="1158614"/>
    <lineage>
        <taxon>Bacteria</taxon>
        <taxon>Bacillati</taxon>
        <taxon>Bacillota</taxon>
        <taxon>Bacilli</taxon>
        <taxon>Lactobacillales</taxon>
        <taxon>Enterococcaceae</taxon>
        <taxon>Enterococcus</taxon>
    </lineage>
</organism>
<evidence type="ECO:0000313" key="3">
    <source>
        <dbReference type="EMBL" id="EOI53630.1"/>
    </source>
</evidence>
<dbReference type="HOGENOM" id="CLU_1852069_0_0_9"/>
<dbReference type="Proteomes" id="UP000013750">
    <property type="component" value="Unassembled WGS sequence"/>
</dbReference>
<feature type="region of interest" description="Disordered" evidence="1">
    <location>
        <begin position="42"/>
        <end position="77"/>
    </location>
</feature>
<evidence type="ECO:0000256" key="1">
    <source>
        <dbReference type="SAM" id="MobiDB-lite"/>
    </source>
</evidence>
<keyword evidence="2" id="KW-0812">Transmembrane</keyword>
<proteinExistence type="predicted"/>
<comment type="caution">
    <text evidence="3">The sequence shown here is derived from an EMBL/GenBank/DDBJ whole genome shotgun (WGS) entry which is preliminary data.</text>
</comment>
<dbReference type="EMBL" id="AJDQ01000012">
    <property type="protein sequence ID" value="EOI53630.1"/>
    <property type="molecule type" value="Genomic_DNA"/>
</dbReference>
<keyword evidence="2" id="KW-1133">Transmembrane helix</keyword>
<evidence type="ECO:0000256" key="2">
    <source>
        <dbReference type="SAM" id="Phobius"/>
    </source>
</evidence>
<feature type="compositionally biased region" description="Polar residues" evidence="1">
    <location>
        <begin position="48"/>
        <end position="65"/>
    </location>
</feature>
<keyword evidence="6" id="KW-1185">Reference proteome</keyword>
<evidence type="ECO:0000313" key="5">
    <source>
        <dbReference type="Proteomes" id="UP000013750"/>
    </source>
</evidence>
<dbReference type="Proteomes" id="UP000014160">
    <property type="component" value="Unassembled WGS sequence"/>
</dbReference>
<feature type="transmembrane region" description="Helical" evidence="2">
    <location>
        <begin position="12"/>
        <end position="35"/>
    </location>
</feature>
<dbReference type="EMBL" id="ASWH01000001">
    <property type="protein sequence ID" value="EOW81095.1"/>
    <property type="molecule type" value="Genomic_DNA"/>
</dbReference>
<protein>
    <submittedName>
        <fullName evidence="3">Uncharacterized protein</fullName>
    </submittedName>
</protein>
<reference evidence="4 6" key="2">
    <citation type="submission" date="2013-03" db="EMBL/GenBank/DDBJ databases">
        <title>The Genome Sequence of Enterococcus gilvus ATCC BAA-350 (PacBio/Illumina hybrid assembly).</title>
        <authorList>
            <consortium name="The Broad Institute Genomics Platform"/>
            <consortium name="The Broad Institute Genome Sequencing Center for Infectious Disease"/>
            <person name="Earl A."/>
            <person name="Russ C."/>
            <person name="Gilmore M."/>
            <person name="Surin D."/>
            <person name="Walker B."/>
            <person name="Young S."/>
            <person name="Zeng Q."/>
            <person name="Gargeya S."/>
            <person name="Fitzgerald M."/>
            <person name="Haas B."/>
            <person name="Abouelleil A."/>
            <person name="Allen A.W."/>
            <person name="Alvarado L."/>
            <person name="Arachchi H.M."/>
            <person name="Berlin A.M."/>
            <person name="Chapman S.B."/>
            <person name="Gainer-Dewar J."/>
            <person name="Goldberg J."/>
            <person name="Griggs A."/>
            <person name="Gujja S."/>
            <person name="Hansen M."/>
            <person name="Howarth C."/>
            <person name="Imamovic A."/>
            <person name="Ireland A."/>
            <person name="Larimer J."/>
            <person name="McCowan C."/>
            <person name="Murphy C."/>
            <person name="Pearson M."/>
            <person name="Poon T.W."/>
            <person name="Priest M."/>
            <person name="Roberts A."/>
            <person name="Saif S."/>
            <person name="Shea T."/>
            <person name="Sisk P."/>
            <person name="Sykes S."/>
            <person name="Wortman J."/>
            <person name="Nusbaum C."/>
            <person name="Birren B."/>
        </authorList>
    </citation>
    <scope>NUCLEOTIDE SEQUENCE [LARGE SCALE GENOMIC DNA]</scope>
    <source>
        <strain evidence="4 6">ATCC BAA-350</strain>
    </source>
</reference>
<gene>
    <name evidence="4" type="ORF">I592_00380</name>
    <name evidence="3" type="ORF">UKC_03582</name>
</gene>
<evidence type="ECO:0000313" key="6">
    <source>
        <dbReference type="Proteomes" id="UP000014160"/>
    </source>
</evidence>